<dbReference type="GO" id="GO:0004637">
    <property type="term" value="F:phosphoribosylamine-glycine ligase activity"/>
    <property type="evidence" value="ECO:0007669"/>
    <property type="project" value="UniProtKB-UniRule"/>
</dbReference>
<dbReference type="InterPro" id="IPR020560">
    <property type="entry name" value="PRibGlycinamide_synth_C-dom"/>
</dbReference>
<evidence type="ECO:0000256" key="9">
    <source>
        <dbReference type="ARBA" id="ARBA00038345"/>
    </source>
</evidence>
<dbReference type="InterPro" id="IPR011761">
    <property type="entry name" value="ATP-grasp"/>
</dbReference>
<keyword evidence="6 13" id="KW-0547">Nucleotide-binding</keyword>
<keyword evidence="16" id="KW-1185">Reference proteome</keyword>
<dbReference type="GO" id="GO:0009113">
    <property type="term" value="P:purine nucleobase biosynthetic process"/>
    <property type="evidence" value="ECO:0007669"/>
    <property type="project" value="InterPro"/>
</dbReference>
<dbReference type="Gene3D" id="3.30.1490.20">
    <property type="entry name" value="ATP-grasp fold, A domain"/>
    <property type="match status" value="1"/>
</dbReference>
<keyword evidence="5 12" id="KW-0436">Ligase</keyword>
<dbReference type="EC" id="6.3.4.13" evidence="4 12"/>
<dbReference type="InterPro" id="IPR013815">
    <property type="entry name" value="ATP_grasp_subdomain_1"/>
</dbReference>
<keyword evidence="8 13" id="KW-0067">ATP-binding</keyword>
<dbReference type="Gene3D" id="3.30.470.20">
    <property type="entry name" value="ATP-grasp fold, B domain"/>
    <property type="match status" value="1"/>
</dbReference>
<dbReference type="PROSITE" id="PS00184">
    <property type="entry name" value="GARS"/>
    <property type="match status" value="1"/>
</dbReference>
<evidence type="ECO:0000256" key="1">
    <source>
        <dbReference type="ARBA" id="ARBA00001936"/>
    </source>
</evidence>
<dbReference type="SMART" id="SM01209">
    <property type="entry name" value="GARS_A"/>
    <property type="match status" value="1"/>
</dbReference>
<dbReference type="Pfam" id="PF01071">
    <property type="entry name" value="GARS_A"/>
    <property type="match status" value="1"/>
</dbReference>
<dbReference type="UniPathway" id="UPA00074">
    <property type="reaction ID" value="UER00125"/>
</dbReference>
<dbReference type="InterPro" id="IPR011054">
    <property type="entry name" value="Rudment_hybrid_motif"/>
</dbReference>
<comment type="pathway">
    <text evidence="3 12">Purine metabolism; IMP biosynthesis via de novo pathway; N(1)-(5-phospho-D-ribosyl)glycinamide from 5-phospho-alpha-D-ribose 1-diphosphate: step 2/2.</text>
</comment>
<dbReference type="Gene3D" id="3.90.600.10">
    <property type="entry name" value="Phosphoribosylglycinamide synthetase, C-terminal domain"/>
    <property type="match status" value="1"/>
</dbReference>
<name>A0A1M4W003_9CLOT</name>
<dbReference type="SMART" id="SM01210">
    <property type="entry name" value="GARS_C"/>
    <property type="match status" value="1"/>
</dbReference>
<evidence type="ECO:0000256" key="12">
    <source>
        <dbReference type="HAMAP-Rule" id="MF_00138"/>
    </source>
</evidence>
<proteinExistence type="inferred from homology"/>
<dbReference type="InterPro" id="IPR020562">
    <property type="entry name" value="PRibGlycinamide_synth_N"/>
</dbReference>
<evidence type="ECO:0000313" key="15">
    <source>
        <dbReference type="EMBL" id="SHE74480.1"/>
    </source>
</evidence>
<evidence type="ECO:0000256" key="11">
    <source>
        <dbReference type="ARBA" id="ARBA00042864"/>
    </source>
</evidence>
<evidence type="ECO:0000256" key="4">
    <source>
        <dbReference type="ARBA" id="ARBA00013255"/>
    </source>
</evidence>
<dbReference type="InterPro" id="IPR020561">
    <property type="entry name" value="PRibGlycinamid_synth_ATP-grasp"/>
</dbReference>
<dbReference type="HAMAP" id="MF_00138">
    <property type="entry name" value="GARS"/>
    <property type="match status" value="1"/>
</dbReference>
<dbReference type="EMBL" id="FQVG01000014">
    <property type="protein sequence ID" value="SHE74480.1"/>
    <property type="molecule type" value="Genomic_DNA"/>
</dbReference>
<dbReference type="SUPFAM" id="SSF52440">
    <property type="entry name" value="PreATP-grasp domain"/>
    <property type="match status" value="1"/>
</dbReference>
<evidence type="ECO:0000256" key="13">
    <source>
        <dbReference type="PROSITE-ProRule" id="PRU00409"/>
    </source>
</evidence>
<evidence type="ECO:0000256" key="7">
    <source>
        <dbReference type="ARBA" id="ARBA00022755"/>
    </source>
</evidence>
<evidence type="ECO:0000259" key="14">
    <source>
        <dbReference type="PROSITE" id="PS50975"/>
    </source>
</evidence>
<protein>
    <recommendedName>
        <fullName evidence="4 12">Phosphoribosylamine--glycine ligase</fullName>
        <ecNumber evidence="4 12">6.3.4.13</ecNumber>
    </recommendedName>
    <alternativeName>
        <fullName evidence="12">GARS</fullName>
    </alternativeName>
    <alternativeName>
        <fullName evidence="10 12">Glycinamide ribonucleotide synthetase</fullName>
    </alternativeName>
    <alternativeName>
        <fullName evidence="11 12">Phosphoribosylglycinamide synthetase</fullName>
    </alternativeName>
</protein>
<dbReference type="Gene3D" id="3.40.50.20">
    <property type="match status" value="1"/>
</dbReference>
<dbReference type="GO" id="GO:0046872">
    <property type="term" value="F:metal ion binding"/>
    <property type="evidence" value="ECO:0007669"/>
    <property type="project" value="InterPro"/>
</dbReference>
<dbReference type="NCBIfam" id="TIGR00877">
    <property type="entry name" value="purD"/>
    <property type="match status" value="1"/>
</dbReference>
<dbReference type="PROSITE" id="PS50975">
    <property type="entry name" value="ATP_GRASP"/>
    <property type="match status" value="1"/>
</dbReference>
<keyword evidence="7 12" id="KW-0658">Purine biosynthesis</keyword>
<dbReference type="PANTHER" id="PTHR43472">
    <property type="entry name" value="PHOSPHORIBOSYLAMINE--GLYCINE LIGASE"/>
    <property type="match status" value="1"/>
</dbReference>
<evidence type="ECO:0000256" key="5">
    <source>
        <dbReference type="ARBA" id="ARBA00022598"/>
    </source>
</evidence>
<dbReference type="PANTHER" id="PTHR43472:SF1">
    <property type="entry name" value="PHOSPHORIBOSYLAMINE--GLYCINE LIGASE, CHLOROPLASTIC"/>
    <property type="match status" value="1"/>
</dbReference>
<dbReference type="Pfam" id="PF02844">
    <property type="entry name" value="GARS_N"/>
    <property type="match status" value="1"/>
</dbReference>
<reference evidence="16" key="1">
    <citation type="submission" date="2016-11" db="EMBL/GenBank/DDBJ databases">
        <authorList>
            <person name="Varghese N."/>
            <person name="Submissions S."/>
        </authorList>
    </citation>
    <scope>NUCLEOTIDE SEQUENCE [LARGE SCALE GENOMIC DNA]</scope>
    <source>
        <strain evidence="16">DSM 10124</strain>
    </source>
</reference>
<organism evidence="15 16">
    <name type="scientific">Caloramator proteoclasticus DSM 10124</name>
    <dbReference type="NCBI Taxonomy" id="1121262"/>
    <lineage>
        <taxon>Bacteria</taxon>
        <taxon>Bacillati</taxon>
        <taxon>Bacillota</taxon>
        <taxon>Clostridia</taxon>
        <taxon>Eubacteriales</taxon>
        <taxon>Clostridiaceae</taxon>
        <taxon>Caloramator</taxon>
    </lineage>
</organism>
<dbReference type="SUPFAM" id="SSF51246">
    <property type="entry name" value="Rudiment single hybrid motif"/>
    <property type="match status" value="1"/>
</dbReference>
<evidence type="ECO:0000256" key="2">
    <source>
        <dbReference type="ARBA" id="ARBA00001946"/>
    </source>
</evidence>
<dbReference type="SUPFAM" id="SSF56059">
    <property type="entry name" value="Glutathione synthetase ATP-binding domain-like"/>
    <property type="match status" value="1"/>
</dbReference>
<dbReference type="GO" id="GO:0006189">
    <property type="term" value="P:'de novo' IMP biosynthetic process"/>
    <property type="evidence" value="ECO:0007669"/>
    <property type="project" value="UniProtKB-UniRule"/>
</dbReference>
<dbReference type="AlphaFoldDB" id="A0A1M4W003"/>
<feature type="domain" description="ATP-grasp" evidence="14">
    <location>
        <begin position="107"/>
        <end position="313"/>
    </location>
</feature>
<evidence type="ECO:0000256" key="10">
    <source>
        <dbReference type="ARBA" id="ARBA00042242"/>
    </source>
</evidence>
<comment type="cofactor">
    <cofactor evidence="2">
        <name>Mg(2+)</name>
        <dbReference type="ChEBI" id="CHEBI:18420"/>
    </cofactor>
</comment>
<comment type="cofactor">
    <cofactor evidence="1">
        <name>Mn(2+)</name>
        <dbReference type="ChEBI" id="CHEBI:29035"/>
    </cofactor>
</comment>
<dbReference type="RefSeq" id="WP_073248192.1">
    <property type="nucleotide sequence ID" value="NZ_FQVG01000014.1"/>
</dbReference>
<comment type="catalytic activity">
    <reaction evidence="12">
        <text>5-phospho-beta-D-ribosylamine + glycine + ATP = N(1)-(5-phospho-beta-D-ribosyl)glycinamide + ADP + phosphate + H(+)</text>
        <dbReference type="Rhea" id="RHEA:17453"/>
        <dbReference type="ChEBI" id="CHEBI:15378"/>
        <dbReference type="ChEBI" id="CHEBI:30616"/>
        <dbReference type="ChEBI" id="CHEBI:43474"/>
        <dbReference type="ChEBI" id="CHEBI:57305"/>
        <dbReference type="ChEBI" id="CHEBI:58681"/>
        <dbReference type="ChEBI" id="CHEBI:143788"/>
        <dbReference type="ChEBI" id="CHEBI:456216"/>
        <dbReference type="EC" id="6.3.4.13"/>
    </reaction>
</comment>
<dbReference type="InterPro" id="IPR000115">
    <property type="entry name" value="PRibGlycinamide_synth"/>
</dbReference>
<dbReference type="Proteomes" id="UP000184423">
    <property type="component" value="Unassembled WGS sequence"/>
</dbReference>
<evidence type="ECO:0000313" key="16">
    <source>
        <dbReference type="Proteomes" id="UP000184423"/>
    </source>
</evidence>
<dbReference type="GO" id="GO:0005524">
    <property type="term" value="F:ATP binding"/>
    <property type="evidence" value="ECO:0007669"/>
    <property type="project" value="UniProtKB-UniRule"/>
</dbReference>
<comment type="similarity">
    <text evidence="9 12">Belongs to the GARS family.</text>
</comment>
<evidence type="ECO:0000256" key="8">
    <source>
        <dbReference type="ARBA" id="ARBA00022840"/>
    </source>
</evidence>
<accession>A0A1M4W003</accession>
<evidence type="ECO:0000256" key="6">
    <source>
        <dbReference type="ARBA" id="ARBA00022741"/>
    </source>
</evidence>
<dbReference type="InterPro" id="IPR037123">
    <property type="entry name" value="PRibGlycinamide_synth_C_sf"/>
</dbReference>
<sequence length="413" mass="45884">MKILVLGSGGREHALSKKLAESPLCSKVYVCPGNVGTMLEHKCQDVELEDIEDIIGFAKTEGIDLAVVGPEKYLMLGAVDEFRENGIKIFGPSKKASLLEGSKAYAKEFMKRYGVKTASYEVFEEFEKAKEYIGKVKYPIVIKADGLAQGKGVVICSSKDEAEDTLFSFMVEDLFKGSGKRVVIEEYLEGVEASIICITDGKTIKPFISAKDHKRLMDNDKGPNTGGMGVVAPNRYVTDDVFEEFKEDIMKRTLLGISEENLDYKGFIYFGIMITKEGPYLLEYNVRFGDPEAQAILPLLKSDLVELILKTLNGRLDECELKWIDGASCNVVLASSGYPVSPILGDEIFGLQSIKDVDVFISGVKLENGRFYTNGGRVLSLTAIGETLELARKKVYNEIEKIKFEGMHYRRDI</sequence>
<dbReference type="InterPro" id="IPR016185">
    <property type="entry name" value="PreATP-grasp_dom_sf"/>
</dbReference>
<dbReference type="Pfam" id="PF02843">
    <property type="entry name" value="GARS_C"/>
    <property type="match status" value="1"/>
</dbReference>
<evidence type="ECO:0000256" key="3">
    <source>
        <dbReference type="ARBA" id="ARBA00005174"/>
    </source>
</evidence>
<gene>
    <name evidence="12" type="primary">purD</name>
    <name evidence="15" type="ORF">SAMN02746091_01025</name>
</gene>
<dbReference type="InterPro" id="IPR020559">
    <property type="entry name" value="PRibGlycinamide_synth_CS"/>
</dbReference>